<comment type="caution">
    <text evidence="1">The sequence shown here is derived from an EMBL/GenBank/DDBJ whole genome shotgun (WGS) entry which is preliminary data.</text>
</comment>
<evidence type="ECO:0000313" key="1">
    <source>
        <dbReference type="EMBL" id="OQK18088.1"/>
    </source>
</evidence>
<name>A0A1V8M987_9GAMM</name>
<gene>
    <name evidence="1" type="ORF">AU255_09645</name>
</gene>
<keyword evidence="2" id="KW-1185">Reference proteome</keyword>
<dbReference type="EMBL" id="LPUF01000001">
    <property type="protein sequence ID" value="OQK18088.1"/>
    <property type="molecule type" value="Genomic_DNA"/>
</dbReference>
<dbReference type="RefSeq" id="WP_080522691.1">
    <property type="nucleotide sequence ID" value="NZ_LPUF01000001.1"/>
</dbReference>
<evidence type="ECO:0008006" key="3">
    <source>
        <dbReference type="Google" id="ProtNLM"/>
    </source>
</evidence>
<dbReference type="STRING" id="1420851.AU255_09645"/>
<dbReference type="Gene3D" id="1.25.40.10">
    <property type="entry name" value="Tetratricopeptide repeat domain"/>
    <property type="match status" value="1"/>
</dbReference>
<organism evidence="1 2">
    <name type="scientific">Methyloprofundus sedimenti</name>
    <dbReference type="NCBI Taxonomy" id="1420851"/>
    <lineage>
        <taxon>Bacteria</taxon>
        <taxon>Pseudomonadati</taxon>
        <taxon>Pseudomonadota</taxon>
        <taxon>Gammaproteobacteria</taxon>
        <taxon>Methylococcales</taxon>
        <taxon>Methylococcaceae</taxon>
        <taxon>Methyloprofundus</taxon>
    </lineage>
</organism>
<accession>A0A1V8M987</accession>
<dbReference type="InterPro" id="IPR011990">
    <property type="entry name" value="TPR-like_helical_dom_sf"/>
</dbReference>
<dbReference type="SUPFAM" id="SSF48452">
    <property type="entry name" value="TPR-like"/>
    <property type="match status" value="2"/>
</dbReference>
<dbReference type="Proteomes" id="UP000191980">
    <property type="component" value="Unassembled WGS sequence"/>
</dbReference>
<sequence length="834" mass="95172">MKKQASIPGIAEHDLESQALSLQQKAKYKDAIKLYKKILQVSDNVSCKQNLAYCYIQRAKDFAVKGMYKEALVLWENHRVYAHSPYAAYDQYIIWLIQTNNLTKIEASLGELTAQQLDTQYPALANVLGLLMLSGHPEFAHSLPQDSLLIAHFNLVQTALQAYQDNNTEKLNEALRQLPYRSAFRDFRTLFNAILVMPDSPAQAQIVLAKIRVSSPYAQAAKILLACTREGAELAGKLVQLNYQQRSFVSEIKGLSKNQLDFIEHFCRQHKSLSDKVQFNLAIQYQSLIGAELAQHFCQTLLASYPAGNKEFNKHFSEASELEENRVKALFCEQDNNLYDAEYYWKQCIDILDNEAADNSLKIALILQRMAATEPEGEKRTGLLIDSVAYDPDNRNTYLQIIHYFSQQQKTLKEHKQWLVKTLEKFPQDVEVLTQAVKAATRNKTHKKASQYASKILKIDPLNTFAKQTLFSSYLAHARRLMREKNYHLVEKEISKAEQLNIGKAYLKQVQLMRALLCFANINKQQGLQDISSALDNLYADPVNIQFQATVSALLNGLPVATLLRELPDTKEHILSAQELTVLIQQLNQYANDHEDRDYLSKALDKIKPPLKKSLTEHEYDEKLLLNLCQALDTVEHFELLRHCAKLAQRKWATPIWMYYRVYADNNGDATECSDLDVYRLQYANHQAAEDKDFPTAILIDKFLDSYFDAHPQQAAGFLEGLFGDFMDGDAKEFDDPLAELFDHLSDRVMIDLNARAESLLKTMTPEKLTQELAQQVGEEQSLFLAMMVNPEIFSALILLKAADELHIDIDANIYDVIEVFGISDKKNSFPLPF</sequence>
<dbReference type="OrthoDB" id="9151247at2"/>
<protein>
    <recommendedName>
        <fullName evidence="3">Tetratricopeptide repeat protein</fullName>
    </recommendedName>
</protein>
<dbReference type="AlphaFoldDB" id="A0A1V8M987"/>
<proteinExistence type="predicted"/>
<evidence type="ECO:0000313" key="2">
    <source>
        <dbReference type="Proteomes" id="UP000191980"/>
    </source>
</evidence>
<reference evidence="1 2" key="1">
    <citation type="submission" date="2015-12" db="EMBL/GenBank/DDBJ databases">
        <authorList>
            <person name="Shamseldin A."/>
            <person name="Moawad H."/>
            <person name="Abd El-Rahim W.M."/>
            <person name="Sadowsky M.J."/>
        </authorList>
    </citation>
    <scope>NUCLEOTIDE SEQUENCE [LARGE SCALE GENOMIC DNA]</scope>
    <source>
        <strain evidence="1 2">WF1</strain>
    </source>
</reference>